<gene>
    <name evidence="1" type="ORF">ACFQDO_05180</name>
</gene>
<proteinExistence type="predicted"/>
<evidence type="ECO:0000313" key="2">
    <source>
        <dbReference type="Proteomes" id="UP001596189"/>
    </source>
</evidence>
<organism evidence="1 2">
    <name type="scientific">Angustibacter luteus</name>
    <dbReference type="NCBI Taxonomy" id="658456"/>
    <lineage>
        <taxon>Bacteria</taxon>
        <taxon>Bacillati</taxon>
        <taxon>Actinomycetota</taxon>
        <taxon>Actinomycetes</taxon>
        <taxon>Kineosporiales</taxon>
        <taxon>Kineosporiaceae</taxon>
    </lineage>
</organism>
<keyword evidence="2" id="KW-1185">Reference proteome</keyword>
<protein>
    <submittedName>
        <fullName evidence="1">YdeI family protein</fullName>
    </submittedName>
</protein>
<dbReference type="Pfam" id="PF13376">
    <property type="entry name" value="OmdA"/>
    <property type="match status" value="1"/>
</dbReference>
<sequence length="198" mass="22233">MADELPELLVPDVQAWRVWLAEHHGEERGVRLVLAKKGTTEPTTLRYEEALQEALCQGWIDGQVNRRDEATMYQRFTPRRSRSMWSKNNVERIARLTEEGRMRPAGVAAVDAAKADGRWEAAYAGPATITVPEDLAAALRLDPAAATTFEKLTSQNRYAILLRIGQAKRADTRARRITQYVEMLARGESIYPQKGLGA</sequence>
<dbReference type="RefSeq" id="WP_345718004.1">
    <property type="nucleotide sequence ID" value="NZ_BAABFP010000008.1"/>
</dbReference>
<name>A0ABW1JCF1_9ACTN</name>
<reference evidence="2" key="1">
    <citation type="journal article" date="2019" name="Int. J. Syst. Evol. Microbiol.">
        <title>The Global Catalogue of Microorganisms (GCM) 10K type strain sequencing project: providing services to taxonomists for standard genome sequencing and annotation.</title>
        <authorList>
            <consortium name="The Broad Institute Genomics Platform"/>
            <consortium name="The Broad Institute Genome Sequencing Center for Infectious Disease"/>
            <person name="Wu L."/>
            <person name="Ma J."/>
        </authorList>
    </citation>
    <scope>NUCLEOTIDE SEQUENCE [LARGE SCALE GENOMIC DNA]</scope>
    <source>
        <strain evidence="2">KACC 14249</strain>
    </source>
</reference>
<comment type="caution">
    <text evidence="1">The sequence shown here is derived from an EMBL/GenBank/DDBJ whole genome shotgun (WGS) entry which is preliminary data.</text>
</comment>
<accession>A0ABW1JCF1</accession>
<dbReference type="Proteomes" id="UP001596189">
    <property type="component" value="Unassembled WGS sequence"/>
</dbReference>
<evidence type="ECO:0000313" key="1">
    <source>
        <dbReference type="EMBL" id="MFC6006519.1"/>
    </source>
</evidence>
<dbReference type="EMBL" id="JBHSRD010000003">
    <property type="protein sequence ID" value="MFC6006519.1"/>
    <property type="molecule type" value="Genomic_DNA"/>
</dbReference>